<reference evidence="3 4" key="1">
    <citation type="submission" date="2020-12" db="EMBL/GenBank/DDBJ databases">
        <title>FDA dAtabase for Regulatory Grade micrObial Sequences (FDA-ARGOS): Supporting development and validation of Infectious Disease Dx tests.</title>
        <authorList>
            <person name="Nelson B."/>
            <person name="Plummer A."/>
            <person name="Tallon L."/>
            <person name="Sadzewicz L."/>
            <person name="Zhao X."/>
            <person name="Boylan J."/>
            <person name="Ott S."/>
            <person name="Bowen H."/>
            <person name="Vavikolanu K."/>
            <person name="Mehta A."/>
            <person name="Aluvathingal J."/>
            <person name="Nadendla S."/>
            <person name="Myers T."/>
            <person name="Yan Y."/>
            <person name="Sichtig H."/>
        </authorList>
    </citation>
    <scope>NUCLEOTIDE SEQUENCE [LARGE SCALE GENOMIC DNA]</scope>
    <source>
        <strain evidence="3 4">FDAARGOS_899</strain>
    </source>
</reference>
<dbReference type="SUPFAM" id="SSF53850">
    <property type="entry name" value="Periplasmic binding protein-like II"/>
    <property type="match status" value="1"/>
</dbReference>
<dbReference type="Gene3D" id="3.40.190.10">
    <property type="entry name" value="Periplasmic binding protein-like II"/>
    <property type="match status" value="2"/>
</dbReference>
<dbReference type="PANTHER" id="PTHR35936:SF19">
    <property type="entry name" value="AMINO-ACID-BINDING PROTEIN YXEM-RELATED"/>
    <property type="match status" value="1"/>
</dbReference>
<sequence>MKQSNNVIGIVAMAAFSLIGMTKALAECKPSHQFKTVVPGTLTISTAEFPPFDVPGADGSLGGVEGDILKKIADKECLKINAQPVGFSSAIQYVTTGKADLSAGQWYRTGDRAKVVGLTDPLYLDQLGIYSKEGFTKISDLKGKQVGTVQGYNWTADLQAVFKDDLKLYPTPVALAQDLQAGRVDAGLDSVATGLYAQKKGGYQGMKIRVGLADPRVKASVNPAQVGFVFSKDNAALGEAINADIAEMQKAGEIAAILKSYGLDPKGADVGPARLIQ</sequence>
<evidence type="ECO:0000256" key="1">
    <source>
        <dbReference type="ARBA" id="ARBA00022729"/>
    </source>
</evidence>
<accession>A0A7T2U3N1</accession>
<dbReference type="PANTHER" id="PTHR35936">
    <property type="entry name" value="MEMBRANE-BOUND LYTIC MUREIN TRANSGLYCOSYLASE F"/>
    <property type="match status" value="1"/>
</dbReference>
<feature type="domain" description="Solute-binding protein family 3/N-terminal" evidence="2">
    <location>
        <begin position="41"/>
        <end position="265"/>
    </location>
</feature>
<dbReference type="SMART" id="SM00062">
    <property type="entry name" value="PBPb"/>
    <property type="match status" value="1"/>
</dbReference>
<keyword evidence="1" id="KW-0732">Signal</keyword>
<name>A0A7T2U3N1_9BURK</name>
<dbReference type="Proteomes" id="UP000594943">
    <property type="component" value="Chromosome 1"/>
</dbReference>
<proteinExistence type="predicted"/>
<organism evidence="3 4">
    <name type="scientific">Burkholderia humptydooensis</name>
    <dbReference type="NCBI Taxonomy" id="430531"/>
    <lineage>
        <taxon>Bacteria</taxon>
        <taxon>Pseudomonadati</taxon>
        <taxon>Pseudomonadota</taxon>
        <taxon>Betaproteobacteria</taxon>
        <taxon>Burkholderiales</taxon>
        <taxon>Burkholderiaceae</taxon>
        <taxon>Burkholderia</taxon>
        <taxon>pseudomallei group</taxon>
    </lineage>
</organism>
<evidence type="ECO:0000313" key="3">
    <source>
        <dbReference type="EMBL" id="QPS44913.1"/>
    </source>
</evidence>
<evidence type="ECO:0000313" key="4">
    <source>
        <dbReference type="Proteomes" id="UP000594943"/>
    </source>
</evidence>
<dbReference type="EMBL" id="CP065686">
    <property type="protein sequence ID" value="QPS44913.1"/>
    <property type="molecule type" value="Genomic_DNA"/>
</dbReference>
<dbReference type="KEGG" id="bhg:I6G56_07495"/>
<evidence type="ECO:0000259" key="2">
    <source>
        <dbReference type="SMART" id="SM00062"/>
    </source>
</evidence>
<dbReference type="InterPro" id="IPR001638">
    <property type="entry name" value="Solute-binding_3/MltF_N"/>
</dbReference>
<gene>
    <name evidence="3" type="ORF">I6G56_07495</name>
</gene>
<dbReference type="RefSeq" id="WP_043283325.1">
    <property type="nucleotide sequence ID" value="NZ_CP013380.1"/>
</dbReference>
<dbReference type="AlphaFoldDB" id="A0A7T2U3N1"/>
<protein>
    <submittedName>
        <fullName evidence="3">Amino acid ABC transporter substrate-binding protein</fullName>
    </submittedName>
</protein>
<dbReference type="Pfam" id="PF00497">
    <property type="entry name" value="SBP_bac_3"/>
    <property type="match status" value="1"/>
</dbReference>
<dbReference type="CDD" id="cd13530">
    <property type="entry name" value="PBP2_peptides_like"/>
    <property type="match status" value="1"/>
</dbReference>